<dbReference type="InterPro" id="IPR027640">
    <property type="entry name" value="Kinesin-like_fam"/>
</dbReference>
<feature type="domain" description="Kinesin motor" evidence="9">
    <location>
        <begin position="1784"/>
        <end position="2094"/>
    </location>
</feature>
<evidence type="ECO:0000256" key="8">
    <source>
        <dbReference type="SAM" id="MobiDB-lite"/>
    </source>
</evidence>
<proteinExistence type="predicted"/>
<keyword evidence="12" id="KW-1185">Reference proteome</keyword>
<evidence type="ECO:0000256" key="1">
    <source>
        <dbReference type="ARBA" id="ARBA00004245"/>
    </source>
</evidence>
<dbReference type="Proteomes" id="UP000663829">
    <property type="component" value="Unassembled WGS sequence"/>
</dbReference>
<evidence type="ECO:0000256" key="2">
    <source>
        <dbReference type="ARBA" id="ARBA00022490"/>
    </source>
</evidence>
<feature type="compositionally biased region" description="Basic and acidic residues" evidence="8">
    <location>
        <begin position="122"/>
        <end position="139"/>
    </location>
</feature>
<gene>
    <name evidence="10" type="ORF">GPM918_LOCUS20261</name>
    <name evidence="11" type="ORF">SRO942_LOCUS20258</name>
</gene>
<feature type="compositionally biased region" description="Polar residues" evidence="8">
    <location>
        <begin position="1"/>
        <end position="15"/>
    </location>
</feature>
<feature type="compositionally biased region" description="Polar residues" evidence="8">
    <location>
        <begin position="950"/>
        <end position="959"/>
    </location>
</feature>
<feature type="compositionally biased region" description="Polar residues" evidence="8">
    <location>
        <begin position="744"/>
        <end position="753"/>
    </location>
</feature>
<keyword evidence="6" id="KW-0505">Motor protein</keyword>
<name>A0A814RHD7_9BILA</name>
<feature type="region of interest" description="Disordered" evidence="8">
    <location>
        <begin position="523"/>
        <end position="552"/>
    </location>
</feature>
<dbReference type="GO" id="GO:0007019">
    <property type="term" value="P:microtubule depolymerization"/>
    <property type="evidence" value="ECO:0007669"/>
    <property type="project" value="TreeGrafter"/>
</dbReference>
<dbReference type="GO" id="GO:0003777">
    <property type="term" value="F:microtubule motor activity"/>
    <property type="evidence" value="ECO:0007669"/>
    <property type="project" value="InterPro"/>
</dbReference>
<dbReference type="SMART" id="SM00129">
    <property type="entry name" value="KISc"/>
    <property type="match status" value="1"/>
</dbReference>
<protein>
    <recommendedName>
        <fullName evidence="9">Kinesin motor domain-containing protein</fullName>
    </recommendedName>
</protein>
<dbReference type="PANTHER" id="PTHR47971">
    <property type="entry name" value="KINESIN-RELATED PROTEIN 6"/>
    <property type="match status" value="1"/>
</dbReference>
<dbReference type="EMBL" id="CAJOBC010006359">
    <property type="protein sequence ID" value="CAF3896102.1"/>
    <property type="molecule type" value="Genomic_DNA"/>
</dbReference>
<feature type="region of interest" description="Disordered" evidence="8">
    <location>
        <begin position="1"/>
        <end position="21"/>
    </location>
</feature>
<comment type="subcellular location">
    <subcellularLocation>
        <location evidence="1">Cytoplasm</location>
        <location evidence="1">Cytoskeleton</location>
    </subcellularLocation>
</comment>
<dbReference type="InterPro" id="IPR001752">
    <property type="entry name" value="Kinesin_motor_dom"/>
</dbReference>
<keyword evidence="5" id="KW-0067">ATP-binding</keyword>
<dbReference type="InterPro" id="IPR027417">
    <property type="entry name" value="P-loop_NTPase"/>
</dbReference>
<feature type="region of interest" description="Disordered" evidence="8">
    <location>
        <begin position="782"/>
        <end position="883"/>
    </location>
</feature>
<feature type="region of interest" description="Disordered" evidence="8">
    <location>
        <begin position="111"/>
        <end position="151"/>
    </location>
</feature>
<evidence type="ECO:0000259" key="9">
    <source>
        <dbReference type="SMART" id="SM00129"/>
    </source>
</evidence>
<sequence length="2096" mass="241100">MQSKSVKLPESTESIETMEDGGIIDHVNKWKSKPVTEPEHKAAMLPEQIESKTVTDTKSRLHWEQLEPEVTANTETPFTIPKRPFENKKRVSSIISLGKYVIENENEIQAELEDTKPTTSKPPDKHDRRKSVLFDHEINQSEGQDDTMKSHHIHSFSSLTISNDDHNSPSIKIEKPILSSLQKAKDVFIYDENDQSYDSDIHAKTELNPFLITSEQHLNTKTESTDDEISTPVDKFVKLLNDRDKTIKTNLDEKSQKIETSLTRSEEYQKPTQEEKKSQYVSQLNTLYKTDGPLTQAEKNLARALSSDERAYDSPDTVIIQANERTTAANEVNQIVEMERTNSETDIGEQQDPPSTKKLAYAPTTAATKSNLVPLVEHASMYKLQETDLDDYNHFHEENVIDALLTLPTITQDDSDLDHPKTIFISQYNDQTTRDSVIPSSSDLNSAEENSSKMLYRMQSLARDSSDMNKKSQPEKDLDEHELLKSKDVTRELMKIDLTGTSALKSLEQTILNVVHQDLNQQISGLNNDESSESTRKRPDIENESLTTNTAHKKRSYITNETLKSMVKEYSTLPMTADNQSQQPSKSSRSIKRFSSGFLMEKKSRTTSALKLYFAKQTDKKYVLVTNSTEMTPGTPTMISATMRGPLKLSLATEKKSKEIIDTTTMIPSSNSNMTFLCCGELTEIRKAFDNLLITPHMVFLTTENKPIVARAREYKRKSQSAFILAEVSERKQSLEQQKKQEPGTETNVYQSSPKHEQRIIGESAKLSVDSQLTDDMAEKLIEKNDKQKPSITTVNDTDRQEYHEKTKEENRSSIDERKSAQTLHIDEKDVINENRDKNKQSVKNLSSEDDENEQAVLADLKKMREQNENRESKLEHKRPIDDRNREPIFYSKEGTTEKLQNPSKQIPVDDVYWETKMKNKLSTKITYHDREDSATKRANMHSIREEQTTEISEPENSVGTLISKQKFDQSDDTESRAQFLTESNANIVKKDDHQSSKISLNVNRSPMKSETISSKEESYDDYFKIGMRKPSSRSLSVSEDIETQKNDPLALDKSEAARKVAFQKNQSDVELNQPASLSVTYKEIKRIEKDVLIGTKVERKKDSTTEDYHLERLATLDMLPATTPRKTRDKDDFSNLTVTTRSSSKVSVEVQKSELELMSDFISMRVSQSQFRFDPSSKSSLSSSIISLGTQTKGEKESVYSSLQINSLEIEKSDSTQTHEKTIMEKDKNLTSTSRLSLGKIEKNDTESSKTALVQTGTTVVFPVYPTELIHQRSKEKNGDLPDVVEQTRGETNLITTRISKNREALKTIEKITPIELIDAFVLEPIKMTEEEYIADNIEKLQDLFNSNTYDDKRKKDDTKTYPKISHKVIASDFNALPSVDVYTKKSRLITDKSIKSEQQFLEAKNMPKLFSVHNALYKQSKRFPSKEKKETSLKLPAVLSNTEQDLSFDTVIDSFDDLKNHQERAKETSLEIIPYGQMQQISGVSDTLRSLWMHLNDGEMLLMAEKNSQWPNKYKYAHHLKYESKTQRKHVLSITNVGKDIISSQKSKNLSQKLPYMYGKICEKQRLVEAKVYDHRNRGHQKHFIHLPVSQVEKTDCRLIQKKFGRVCPGSIIHLPSIYDDKWTKYSPTSQFIKRNFRNKRLKSINKRIFVDYSSTLTNRLCATLSSESDREYVYEDQKALDAMFESNNRRCKSGGIFHQKYSLLLDGRNLKNPRGKQYPIIQEEFSFMDNPETSTQTCIIVHDWAFRGLVEEERKRILNNNNIKIEKISSSIKKKLIKDSEIYLNVCIKKRPLTKFEQDFLREVDIITISDEKTIILHIPHITIDNQVFMKNQQYTCNRAFNENSDTNTVYQSTLAPLLDAAVQLGSMSLCFIVGGKYSGKNYLLRSLTDHISLDLIKLIDEYDITCKLLGICYNRVADLLHNYLPLRIWKDNLFGWQVYPLKEFKLSHSHDIDYLNYEMKKRRRYIHQLLLLNFRNRQDSKIIGSLLLVTIASSQTIYSKTLCSYRKKFLINSLNKTMLNFKRALLNIKQNQSVFNNDLLTRIIQPYILSKQLKVCYIGTIHPGHRHRIETKSTLEFAQTLKSCLKKIHKYH</sequence>
<feature type="compositionally biased region" description="Basic and acidic residues" evidence="8">
    <location>
        <begin position="860"/>
        <end position="883"/>
    </location>
</feature>
<dbReference type="Proteomes" id="UP000681722">
    <property type="component" value="Unassembled WGS sequence"/>
</dbReference>
<feature type="region of interest" description="Disordered" evidence="8">
    <location>
        <begin position="991"/>
        <end position="1017"/>
    </location>
</feature>
<dbReference type="PANTHER" id="PTHR47971:SF8">
    <property type="entry name" value="KINESIN-LIKE PROTEIN"/>
    <property type="match status" value="1"/>
</dbReference>
<accession>A0A814RHD7</accession>
<feature type="region of interest" description="Disordered" evidence="8">
    <location>
        <begin position="461"/>
        <end position="480"/>
    </location>
</feature>
<reference evidence="10" key="1">
    <citation type="submission" date="2021-02" db="EMBL/GenBank/DDBJ databases">
        <authorList>
            <person name="Nowell W R."/>
        </authorList>
    </citation>
    <scope>NUCLEOTIDE SEQUENCE</scope>
</reference>
<evidence type="ECO:0000256" key="5">
    <source>
        <dbReference type="ARBA" id="ARBA00022840"/>
    </source>
</evidence>
<feature type="region of interest" description="Disordered" evidence="8">
    <location>
        <begin position="734"/>
        <end position="763"/>
    </location>
</feature>
<evidence type="ECO:0000256" key="3">
    <source>
        <dbReference type="ARBA" id="ARBA00022701"/>
    </source>
</evidence>
<keyword evidence="3" id="KW-0493">Microtubule</keyword>
<evidence type="ECO:0000256" key="7">
    <source>
        <dbReference type="ARBA" id="ARBA00023212"/>
    </source>
</evidence>
<evidence type="ECO:0000256" key="6">
    <source>
        <dbReference type="ARBA" id="ARBA00023175"/>
    </source>
</evidence>
<evidence type="ECO:0000313" key="12">
    <source>
        <dbReference type="Proteomes" id="UP000663829"/>
    </source>
</evidence>
<keyword evidence="4" id="KW-0547">Nucleotide-binding</keyword>
<dbReference type="InterPro" id="IPR036961">
    <property type="entry name" value="Kinesin_motor_dom_sf"/>
</dbReference>
<dbReference type="GO" id="GO:0005874">
    <property type="term" value="C:microtubule"/>
    <property type="evidence" value="ECO:0007669"/>
    <property type="project" value="UniProtKB-KW"/>
</dbReference>
<keyword evidence="7" id="KW-0206">Cytoskeleton</keyword>
<evidence type="ECO:0000313" key="10">
    <source>
        <dbReference type="EMBL" id="CAF1132305.1"/>
    </source>
</evidence>
<dbReference type="OrthoDB" id="10051884at2759"/>
<evidence type="ECO:0000256" key="4">
    <source>
        <dbReference type="ARBA" id="ARBA00022741"/>
    </source>
</evidence>
<evidence type="ECO:0000313" key="11">
    <source>
        <dbReference type="EMBL" id="CAF3896102.1"/>
    </source>
</evidence>
<dbReference type="GO" id="GO:0005524">
    <property type="term" value="F:ATP binding"/>
    <property type="evidence" value="ECO:0007669"/>
    <property type="project" value="UniProtKB-KW"/>
</dbReference>
<dbReference type="SUPFAM" id="SSF52540">
    <property type="entry name" value="P-loop containing nucleoside triphosphate hydrolases"/>
    <property type="match status" value="1"/>
</dbReference>
<feature type="compositionally biased region" description="Basic and acidic residues" evidence="8">
    <location>
        <begin position="464"/>
        <end position="480"/>
    </location>
</feature>
<dbReference type="EMBL" id="CAJNOQ010006359">
    <property type="protein sequence ID" value="CAF1132305.1"/>
    <property type="molecule type" value="Genomic_DNA"/>
</dbReference>
<feature type="compositionally biased region" description="Basic and acidic residues" evidence="8">
    <location>
        <begin position="797"/>
        <end position="840"/>
    </location>
</feature>
<keyword evidence="2" id="KW-0963">Cytoplasm</keyword>
<dbReference type="Gene3D" id="3.40.850.10">
    <property type="entry name" value="Kinesin motor domain"/>
    <property type="match status" value="1"/>
</dbReference>
<dbReference type="GO" id="GO:0007018">
    <property type="term" value="P:microtubule-based movement"/>
    <property type="evidence" value="ECO:0007669"/>
    <property type="project" value="InterPro"/>
</dbReference>
<organism evidence="10 12">
    <name type="scientific">Didymodactylos carnosus</name>
    <dbReference type="NCBI Taxonomy" id="1234261"/>
    <lineage>
        <taxon>Eukaryota</taxon>
        <taxon>Metazoa</taxon>
        <taxon>Spiralia</taxon>
        <taxon>Gnathifera</taxon>
        <taxon>Rotifera</taxon>
        <taxon>Eurotatoria</taxon>
        <taxon>Bdelloidea</taxon>
        <taxon>Philodinida</taxon>
        <taxon>Philodinidae</taxon>
        <taxon>Didymodactylos</taxon>
    </lineage>
</organism>
<feature type="compositionally biased region" description="Basic and acidic residues" evidence="8">
    <location>
        <begin position="734"/>
        <end position="743"/>
    </location>
</feature>
<feature type="compositionally biased region" description="Polar residues" evidence="8">
    <location>
        <begin position="997"/>
        <end position="1013"/>
    </location>
</feature>
<dbReference type="GO" id="GO:0008017">
    <property type="term" value="F:microtubule binding"/>
    <property type="evidence" value="ECO:0007669"/>
    <property type="project" value="InterPro"/>
</dbReference>
<feature type="region of interest" description="Disordered" evidence="8">
    <location>
        <begin position="934"/>
        <end position="959"/>
    </location>
</feature>
<comment type="caution">
    <text evidence="10">The sequence shown here is derived from an EMBL/GenBank/DDBJ whole genome shotgun (WGS) entry which is preliminary data.</text>
</comment>